<evidence type="ECO:0000313" key="2">
    <source>
        <dbReference type="Proteomes" id="UP001064048"/>
    </source>
</evidence>
<keyword evidence="2" id="KW-1185">Reference proteome</keyword>
<proteinExistence type="predicted"/>
<gene>
    <name evidence="1" type="ORF">MSG28_010383</name>
</gene>
<comment type="caution">
    <text evidence="1">The sequence shown here is derived from an EMBL/GenBank/DDBJ whole genome shotgun (WGS) entry which is preliminary data.</text>
</comment>
<protein>
    <submittedName>
        <fullName evidence="1">Uncharacterized protein</fullName>
    </submittedName>
</protein>
<dbReference type="Proteomes" id="UP001064048">
    <property type="component" value="Chromosome 17"/>
</dbReference>
<organism evidence="1 2">
    <name type="scientific">Choristoneura fumiferana</name>
    <name type="common">Spruce budworm moth</name>
    <name type="synonym">Archips fumiferana</name>
    <dbReference type="NCBI Taxonomy" id="7141"/>
    <lineage>
        <taxon>Eukaryota</taxon>
        <taxon>Metazoa</taxon>
        <taxon>Ecdysozoa</taxon>
        <taxon>Arthropoda</taxon>
        <taxon>Hexapoda</taxon>
        <taxon>Insecta</taxon>
        <taxon>Pterygota</taxon>
        <taxon>Neoptera</taxon>
        <taxon>Endopterygota</taxon>
        <taxon>Lepidoptera</taxon>
        <taxon>Glossata</taxon>
        <taxon>Ditrysia</taxon>
        <taxon>Tortricoidea</taxon>
        <taxon>Tortricidae</taxon>
        <taxon>Tortricinae</taxon>
        <taxon>Choristoneura</taxon>
    </lineage>
</organism>
<dbReference type="EMBL" id="CM046117">
    <property type="protein sequence ID" value="KAI8436971.1"/>
    <property type="molecule type" value="Genomic_DNA"/>
</dbReference>
<sequence length="105" mass="11347">MLVSGARCSLPVAPDVGGFASSIARFDELTVLEKKKETEDFIADVFPIRISSRAGSRKCIANVDLWCGSDLHSPPRHRHGTAVLGSLSAPRSTASYLASRHAIRR</sequence>
<evidence type="ECO:0000313" key="1">
    <source>
        <dbReference type="EMBL" id="KAI8436971.1"/>
    </source>
</evidence>
<reference evidence="1 2" key="1">
    <citation type="journal article" date="2022" name="Genome Biol. Evol.">
        <title>The Spruce Budworm Genome: Reconstructing the Evolutionary History of Antifreeze Proteins.</title>
        <authorList>
            <person name="Beliveau C."/>
            <person name="Gagne P."/>
            <person name="Picq S."/>
            <person name="Vernygora O."/>
            <person name="Keeling C.I."/>
            <person name="Pinkney K."/>
            <person name="Doucet D."/>
            <person name="Wen F."/>
            <person name="Johnston J.S."/>
            <person name="Maaroufi H."/>
            <person name="Boyle B."/>
            <person name="Laroche J."/>
            <person name="Dewar K."/>
            <person name="Juretic N."/>
            <person name="Blackburn G."/>
            <person name="Nisole A."/>
            <person name="Brunet B."/>
            <person name="Brandao M."/>
            <person name="Lumley L."/>
            <person name="Duan J."/>
            <person name="Quan G."/>
            <person name="Lucarotti C.J."/>
            <person name="Roe A.D."/>
            <person name="Sperling F.A.H."/>
            <person name="Levesque R.C."/>
            <person name="Cusson M."/>
        </authorList>
    </citation>
    <scope>NUCLEOTIDE SEQUENCE [LARGE SCALE GENOMIC DNA]</scope>
    <source>
        <strain evidence="1">Glfc:IPQL:Cfum</strain>
    </source>
</reference>
<accession>A0ACC0KLC6</accession>
<name>A0ACC0KLC6_CHOFU</name>